<keyword evidence="1" id="KW-0472">Membrane</keyword>
<keyword evidence="3" id="KW-1185">Reference proteome</keyword>
<dbReference type="EMBL" id="LT907975">
    <property type="protein sequence ID" value="SOB56961.1"/>
    <property type="molecule type" value="Genomic_DNA"/>
</dbReference>
<protein>
    <recommendedName>
        <fullName evidence="4">Transmembrane protein</fullName>
    </recommendedName>
</protein>
<keyword evidence="1" id="KW-0812">Transmembrane</keyword>
<keyword evidence="1" id="KW-1133">Transmembrane helix</keyword>
<evidence type="ECO:0000313" key="3">
    <source>
        <dbReference type="Proteomes" id="UP000219215"/>
    </source>
</evidence>
<evidence type="ECO:0000256" key="1">
    <source>
        <dbReference type="SAM" id="Phobius"/>
    </source>
</evidence>
<reference evidence="3" key="1">
    <citation type="submission" date="2017-09" db="EMBL/GenBank/DDBJ databases">
        <authorList>
            <person name="Regsiter A."/>
            <person name="William W."/>
        </authorList>
    </citation>
    <scope>NUCLEOTIDE SEQUENCE [LARGE SCALE GENOMIC DNA]</scope>
    <source>
        <strain evidence="3">500-1</strain>
    </source>
</reference>
<name>A0A2C8F2Y7_9BACT</name>
<accession>A0A2C8F2Y7</accession>
<dbReference type="Proteomes" id="UP000219215">
    <property type="component" value="Chromosome DPRO"/>
</dbReference>
<dbReference type="KEGG" id="pprf:DPRO_0084"/>
<organism evidence="2 3">
    <name type="scientific">Pseudodesulfovibrio profundus</name>
    <dbReference type="NCBI Taxonomy" id="57320"/>
    <lineage>
        <taxon>Bacteria</taxon>
        <taxon>Pseudomonadati</taxon>
        <taxon>Thermodesulfobacteriota</taxon>
        <taxon>Desulfovibrionia</taxon>
        <taxon>Desulfovibrionales</taxon>
        <taxon>Desulfovibrionaceae</taxon>
    </lineage>
</organism>
<gene>
    <name evidence="2" type="ORF">DPRO_0084</name>
</gene>
<evidence type="ECO:0008006" key="4">
    <source>
        <dbReference type="Google" id="ProtNLM"/>
    </source>
</evidence>
<feature type="transmembrane region" description="Helical" evidence="1">
    <location>
        <begin position="22"/>
        <end position="46"/>
    </location>
</feature>
<sequence>MEKIEKADVVFNDDGASKHSNVHIIAVLGLSMSVSVVVVGMCSIAAT</sequence>
<proteinExistence type="predicted"/>
<dbReference type="AlphaFoldDB" id="A0A2C8F2Y7"/>
<evidence type="ECO:0000313" key="2">
    <source>
        <dbReference type="EMBL" id="SOB56961.1"/>
    </source>
</evidence>